<proteinExistence type="inferred from homology"/>
<dbReference type="GO" id="GO:0071555">
    <property type="term" value="P:cell wall organization"/>
    <property type="evidence" value="ECO:0007669"/>
    <property type="project" value="UniProtKB-KW"/>
</dbReference>
<sequence>MEMFFLSIRDLMDLFLFLAGSFVLTMMLTPILTHYLYKHKLWKQPREVSVTGEKAIVYNQLHKQKHSRKTPTMAGVLLWLVIALITLIFNFSRAQTFLPLFTLVALGILGLFDDFINVKKLGGIAGMSARWKMFWLVLVGLLGAVWFYFKLDWTIIHIPGGNWLGLPYTVDLGVWYIPLFILVIVATANAVNITDGLDGLAGGLLSFVFGAYAIIALLSGKMELSIFCATVAGVMLAYTWFNIPPARFYMGDTGALALGGTLGVIAMLTNTALVLPVIGFVFVVETLTVLIQITSKKFFHRKVFKVSPLHHQLEAYGWGEAKVVMRLWVIGFVFAVVGVFIALIGRG</sequence>
<comment type="pathway">
    <text evidence="7">Cell wall biogenesis; peptidoglycan biosynthesis.</text>
</comment>
<keyword evidence="4 7" id="KW-0812">Transmembrane</keyword>
<dbReference type="GO" id="GO:0051992">
    <property type="term" value="F:UDP-N-acetylmuramoyl-L-alanyl-D-glutamyl-meso-2,6-diaminopimelyl-D-alanyl-D-alanine:undecaprenyl-phosphate transferase activity"/>
    <property type="evidence" value="ECO:0007669"/>
    <property type="project" value="RHEA"/>
</dbReference>
<dbReference type="HAMAP" id="MF_00038">
    <property type="entry name" value="MraY"/>
    <property type="match status" value="1"/>
</dbReference>
<evidence type="ECO:0000313" key="10">
    <source>
        <dbReference type="EMBL" id="PIV25348.1"/>
    </source>
</evidence>
<dbReference type="PANTHER" id="PTHR22926:SF5">
    <property type="entry name" value="PHOSPHO-N-ACETYLMURAMOYL-PENTAPEPTIDE-TRANSFERASE HOMOLOG"/>
    <property type="match status" value="1"/>
</dbReference>
<evidence type="ECO:0000256" key="4">
    <source>
        <dbReference type="ARBA" id="ARBA00022692"/>
    </source>
</evidence>
<dbReference type="PANTHER" id="PTHR22926">
    <property type="entry name" value="PHOSPHO-N-ACETYLMURAMOYL-PENTAPEPTIDE-TRANSFERASE"/>
    <property type="match status" value="1"/>
</dbReference>
<evidence type="ECO:0000256" key="6">
    <source>
        <dbReference type="ARBA" id="ARBA00023136"/>
    </source>
</evidence>
<keyword evidence="7" id="KW-0131">Cell cycle</keyword>
<dbReference type="GO" id="GO:0046872">
    <property type="term" value="F:metal ion binding"/>
    <property type="evidence" value="ECO:0007669"/>
    <property type="project" value="UniProtKB-KW"/>
</dbReference>
<gene>
    <name evidence="7 10" type="primary">mraY</name>
    <name evidence="10" type="ORF">COS38_02035</name>
</gene>
<feature type="transmembrane region" description="Helical" evidence="7">
    <location>
        <begin position="248"/>
        <end position="268"/>
    </location>
</feature>
<feature type="transmembrane region" description="Helical" evidence="7">
    <location>
        <begin position="200"/>
        <end position="218"/>
    </location>
</feature>
<comment type="caution">
    <text evidence="10">The sequence shown here is derived from an EMBL/GenBank/DDBJ whole genome shotgun (WGS) entry which is preliminary data.</text>
</comment>
<comment type="function">
    <text evidence="7">Catalyzes the initial step of the lipid cycle reactions in the biosynthesis of the cell wall peptidoglycan: transfers peptidoglycan precursor phospho-MurNAc-pentapeptide from UDP-MurNAc-pentapeptide onto the lipid carrier undecaprenyl phosphate, yielding undecaprenyl-pyrophosphoryl-MurNAc-pentapeptide, known as lipid I.</text>
</comment>
<feature type="transmembrane region" description="Helical" evidence="7">
    <location>
        <begin position="129"/>
        <end position="149"/>
    </location>
</feature>
<feature type="transmembrane region" description="Helical" evidence="7">
    <location>
        <begin position="72"/>
        <end position="91"/>
    </location>
</feature>
<keyword evidence="7 9" id="KW-0479">Metal-binding</keyword>
<name>A0A2M7CIB1_9BACT</name>
<protein>
    <recommendedName>
        <fullName evidence="7 8">Phospho-N-acetylmuramoyl-pentapeptide-transferase</fullName>
        <ecNumber evidence="7 8">2.7.8.13</ecNumber>
    </recommendedName>
    <alternativeName>
        <fullName evidence="7">UDP-MurNAc-pentapeptide phosphotransferase</fullName>
    </alternativeName>
</protein>
<dbReference type="GO" id="GO:0005886">
    <property type="term" value="C:plasma membrane"/>
    <property type="evidence" value="ECO:0007669"/>
    <property type="project" value="UniProtKB-SubCell"/>
</dbReference>
<dbReference type="AlphaFoldDB" id="A0A2M7CIB1"/>
<feature type="transmembrane region" description="Helical" evidence="7">
    <location>
        <begin position="97"/>
        <end position="117"/>
    </location>
</feature>
<keyword evidence="6 7" id="KW-0472">Membrane</keyword>
<dbReference type="NCBIfam" id="TIGR00445">
    <property type="entry name" value="mraY"/>
    <property type="match status" value="1"/>
</dbReference>
<comment type="catalytic activity">
    <reaction evidence="7">
        <text>UDP-N-acetyl-alpha-D-muramoyl-L-alanyl-gamma-D-glutamyl-meso-2,6-diaminopimeloyl-D-alanyl-D-alanine + di-trans,octa-cis-undecaprenyl phosphate = di-trans,octa-cis-undecaprenyl diphospho-N-acetyl-alpha-D-muramoyl-L-alanyl-D-glutamyl-meso-2,6-diaminopimeloyl-D-alanyl-D-alanine + UMP</text>
        <dbReference type="Rhea" id="RHEA:28386"/>
        <dbReference type="ChEBI" id="CHEBI:57865"/>
        <dbReference type="ChEBI" id="CHEBI:60392"/>
        <dbReference type="ChEBI" id="CHEBI:61386"/>
        <dbReference type="ChEBI" id="CHEBI:61387"/>
        <dbReference type="EC" id="2.7.8.13"/>
    </reaction>
</comment>
<keyword evidence="7" id="KW-1003">Cell membrane</keyword>
<evidence type="ECO:0000313" key="11">
    <source>
        <dbReference type="Proteomes" id="UP000229966"/>
    </source>
</evidence>
<comment type="similarity">
    <text evidence="2 7">Belongs to the glycosyltransferase 4 family. MraY subfamily.</text>
</comment>
<dbReference type="UniPathway" id="UPA00219"/>
<evidence type="ECO:0000256" key="2">
    <source>
        <dbReference type="ARBA" id="ARBA00005583"/>
    </source>
</evidence>
<dbReference type="Proteomes" id="UP000229966">
    <property type="component" value="Unassembled WGS sequence"/>
</dbReference>
<feature type="transmembrane region" description="Helical" evidence="7">
    <location>
        <begin position="14"/>
        <end position="37"/>
    </location>
</feature>
<evidence type="ECO:0000256" key="5">
    <source>
        <dbReference type="ARBA" id="ARBA00022989"/>
    </source>
</evidence>
<feature type="transmembrane region" description="Helical" evidence="7">
    <location>
        <begin position="173"/>
        <end position="193"/>
    </location>
</feature>
<evidence type="ECO:0000256" key="9">
    <source>
        <dbReference type="PIRSR" id="PIRSR600715-1"/>
    </source>
</evidence>
<dbReference type="PROSITE" id="PS01348">
    <property type="entry name" value="MRAY_2"/>
    <property type="match status" value="1"/>
</dbReference>
<feature type="transmembrane region" description="Helical" evidence="7">
    <location>
        <begin position="224"/>
        <end position="241"/>
    </location>
</feature>
<keyword evidence="5 7" id="KW-1133">Transmembrane helix</keyword>
<keyword evidence="7" id="KW-0132">Cell division</keyword>
<keyword evidence="7" id="KW-0133">Cell shape</keyword>
<evidence type="ECO:0000256" key="3">
    <source>
        <dbReference type="ARBA" id="ARBA00022679"/>
    </source>
</evidence>
<accession>A0A2M7CIB1</accession>
<dbReference type="InterPro" id="IPR000715">
    <property type="entry name" value="Glycosyl_transferase_4"/>
</dbReference>
<evidence type="ECO:0000256" key="7">
    <source>
        <dbReference type="HAMAP-Rule" id="MF_00038"/>
    </source>
</evidence>
<dbReference type="Pfam" id="PF00953">
    <property type="entry name" value="Glycos_transf_4"/>
    <property type="match status" value="1"/>
</dbReference>
<keyword evidence="7" id="KW-0573">Peptidoglycan synthesis</keyword>
<reference evidence="11" key="1">
    <citation type="submission" date="2017-09" db="EMBL/GenBank/DDBJ databases">
        <title>Depth-based differentiation of microbial function through sediment-hosted aquifers and enrichment of novel symbionts in the deep terrestrial subsurface.</title>
        <authorList>
            <person name="Probst A.J."/>
            <person name="Ladd B."/>
            <person name="Jarett J.K."/>
            <person name="Geller-Mcgrath D.E."/>
            <person name="Sieber C.M.K."/>
            <person name="Emerson J.B."/>
            <person name="Anantharaman K."/>
            <person name="Thomas B.C."/>
            <person name="Malmstrom R."/>
            <person name="Stieglmeier M."/>
            <person name="Klingl A."/>
            <person name="Woyke T."/>
            <person name="Ryan C.M."/>
            <person name="Banfield J.F."/>
        </authorList>
    </citation>
    <scope>NUCLEOTIDE SEQUENCE [LARGE SCALE GENOMIC DNA]</scope>
</reference>
<dbReference type="EC" id="2.7.8.13" evidence="7 8"/>
<organism evidence="10 11">
    <name type="scientific">Candidatus Berkelbacteria bacterium CG03_land_8_20_14_0_80_40_36</name>
    <dbReference type="NCBI Taxonomy" id="1974509"/>
    <lineage>
        <taxon>Bacteria</taxon>
        <taxon>Candidatus Berkelbacteria</taxon>
    </lineage>
</organism>
<comment type="cofactor">
    <cofactor evidence="7 9">
        <name>Mg(2+)</name>
        <dbReference type="ChEBI" id="CHEBI:18420"/>
    </cofactor>
</comment>
<comment type="subcellular location">
    <subcellularLocation>
        <location evidence="7">Cell membrane</location>
        <topology evidence="7">Multi-pass membrane protein</topology>
    </subcellularLocation>
    <subcellularLocation>
        <location evidence="1">Membrane</location>
        <topology evidence="1">Multi-pass membrane protein</topology>
    </subcellularLocation>
</comment>
<dbReference type="GO" id="GO:0009252">
    <property type="term" value="P:peptidoglycan biosynthetic process"/>
    <property type="evidence" value="ECO:0007669"/>
    <property type="project" value="UniProtKB-UniRule"/>
</dbReference>
<dbReference type="InterPro" id="IPR018480">
    <property type="entry name" value="PNAcMuramoyl-5peptid_Trfase_CS"/>
</dbReference>
<feature type="binding site" evidence="9">
    <location>
        <position position="192"/>
    </location>
    <ligand>
        <name>Mg(2+)</name>
        <dbReference type="ChEBI" id="CHEBI:18420"/>
    </ligand>
</feature>
<keyword evidence="7" id="KW-0961">Cell wall biogenesis/degradation</keyword>
<evidence type="ECO:0000256" key="1">
    <source>
        <dbReference type="ARBA" id="ARBA00004141"/>
    </source>
</evidence>
<keyword evidence="7 9" id="KW-0460">Magnesium</keyword>
<dbReference type="GO" id="GO:0051301">
    <property type="term" value="P:cell division"/>
    <property type="evidence" value="ECO:0007669"/>
    <property type="project" value="UniProtKB-KW"/>
</dbReference>
<dbReference type="InterPro" id="IPR003524">
    <property type="entry name" value="PNAcMuramoyl-5peptid_Trfase"/>
</dbReference>
<dbReference type="EMBL" id="PEUM01000057">
    <property type="protein sequence ID" value="PIV25348.1"/>
    <property type="molecule type" value="Genomic_DNA"/>
</dbReference>
<feature type="transmembrane region" description="Helical" evidence="7">
    <location>
        <begin position="327"/>
        <end position="345"/>
    </location>
</feature>
<feature type="binding site" evidence="9">
    <location>
        <position position="252"/>
    </location>
    <ligand>
        <name>Mg(2+)</name>
        <dbReference type="ChEBI" id="CHEBI:18420"/>
    </ligand>
</feature>
<dbReference type="GO" id="GO:0008963">
    <property type="term" value="F:phospho-N-acetylmuramoyl-pentapeptide-transferase activity"/>
    <property type="evidence" value="ECO:0007669"/>
    <property type="project" value="UniProtKB-UniRule"/>
</dbReference>
<dbReference type="CDD" id="cd06852">
    <property type="entry name" value="GT_MraY"/>
    <property type="match status" value="1"/>
</dbReference>
<dbReference type="GO" id="GO:0008360">
    <property type="term" value="P:regulation of cell shape"/>
    <property type="evidence" value="ECO:0007669"/>
    <property type="project" value="UniProtKB-KW"/>
</dbReference>
<keyword evidence="3 7" id="KW-0808">Transferase</keyword>
<evidence type="ECO:0000256" key="8">
    <source>
        <dbReference type="NCBIfam" id="TIGR00445"/>
    </source>
</evidence>